<evidence type="ECO:0000313" key="2">
    <source>
        <dbReference type="Proteomes" id="UP001168883"/>
    </source>
</evidence>
<accession>A0ABT8V6A5</accession>
<comment type="caution">
    <text evidence="1">The sequence shown here is derived from an EMBL/GenBank/DDBJ whole genome shotgun (WGS) entry which is preliminary data.</text>
</comment>
<dbReference type="EMBL" id="JAUMKJ010000003">
    <property type="protein sequence ID" value="MDO3676039.1"/>
    <property type="molecule type" value="Genomic_DNA"/>
</dbReference>
<dbReference type="RefSeq" id="WP_161782248.1">
    <property type="nucleotide sequence ID" value="NZ_JARLKN010000130.1"/>
</dbReference>
<organism evidence="1 2">
    <name type="scientific">Paenibacillus ehimensis</name>
    <dbReference type="NCBI Taxonomy" id="79264"/>
    <lineage>
        <taxon>Bacteria</taxon>
        <taxon>Bacillati</taxon>
        <taxon>Bacillota</taxon>
        <taxon>Bacilli</taxon>
        <taxon>Bacillales</taxon>
        <taxon>Paenibacillaceae</taxon>
        <taxon>Paenibacillus</taxon>
    </lineage>
</organism>
<reference evidence="1" key="1">
    <citation type="submission" date="2023-07" db="EMBL/GenBank/DDBJ databases">
        <authorList>
            <person name="Aktuganov G."/>
            <person name="Boyko T."/>
            <person name="Delegan Y."/>
            <person name="Galimzianova N."/>
            <person name="Gilvanova E."/>
            <person name="Korobov V."/>
            <person name="Kuzmina L."/>
            <person name="Melentiev A."/>
            <person name="Milman P."/>
            <person name="Ryabova A."/>
            <person name="Stupak E."/>
            <person name="Yasakov T."/>
            <person name="Zharikova N."/>
            <person name="Zhurenko E."/>
        </authorList>
    </citation>
    <scope>NUCLEOTIDE SEQUENCE</scope>
    <source>
        <strain evidence="1">IB-739</strain>
    </source>
</reference>
<keyword evidence="2" id="KW-1185">Reference proteome</keyword>
<proteinExistence type="predicted"/>
<name>A0ABT8V6A5_9BACL</name>
<protein>
    <submittedName>
        <fullName evidence="1">Uncharacterized protein</fullName>
    </submittedName>
</protein>
<dbReference type="Proteomes" id="UP001168883">
    <property type="component" value="Unassembled WGS sequence"/>
</dbReference>
<sequence length="57" mass="6353">MANSNHSLGSDQSVKNFIKNSGNSFVKVKVETEAISKALAEALQKQRQQQQQNKFNC</sequence>
<evidence type="ECO:0000313" key="1">
    <source>
        <dbReference type="EMBL" id="MDO3676039.1"/>
    </source>
</evidence>
<gene>
    <name evidence="1" type="ORF">Q3C12_03420</name>
</gene>